<protein>
    <submittedName>
        <fullName evidence="1">Uncharacterized protein</fullName>
    </submittedName>
</protein>
<sequence length="65" mass="7821">MSFFIHSLKNYWDVKMGMMLCCMRDSEPEYTYPSSEDEDSYYYHPSDYNTFVVGKNGKWIPQKND</sequence>
<dbReference type="EMBL" id="MK500565">
    <property type="protein sequence ID" value="QBK91813.1"/>
    <property type="molecule type" value="Genomic_DNA"/>
</dbReference>
<organism evidence="1">
    <name type="scientific">Pithovirus LCPAC304</name>
    <dbReference type="NCBI Taxonomy" id="2506594"/>
    <lineage>
        <taxon>Viruses</taxon>
        <taxon>Pithoviruses</taxon>
    </lineage>
</organism>
<name>A0A481Z7G3_9VIRU</name>
<proteinExistence type="predicted"/>
<gene>
    <name evidence="1" type="ORF">LCPAC304_01510</name>
</gene>
<reference evidence="1" key="1">
    <citation type="journal article" date="2019" name="MBio">
        <title>Virus Genomes from Deep Sea Sediments Expand the Ocean Megavirome and Support Independent Origins of Viral Gigantism.</title>
        <authorList>
            <person name="Backstrom D."/>
            <person name="Yutin N."/>
            <person name="Jorgensen S.L."/>
            <person name="Dharamshi J."/>
            <person name="Homa F."/>
            <person name="Zaremba-Niedwiedzka K."/>
            <person name="Spang A."/>
            <person name="Wolf Y.I."/>
            <person name="Koonin E.V."/>
            <person name="Ettema T.J."/>
        </authorList>
    </citation>
    <scope>NUCLEOTIDE SEQUENCE</scope>
</reference>
<accession>A0A481Z7G3</accession>
<evidence type="ECO:0000313" key="1">
    <source>
        <dbReference type="EMBL" id="QBK91813.1"/>
    </source>
</evidence>